<evidence type="ECO:0000313" key="3">
    <source>
        <dbReference type="Proteomes" id="UP000570361"/>
    </source>
</evidence>
<dbReference type="Pfam" id="PF00496">
    <property type="entry name" value="SBP_bac_5"/>
    <property type="match status" value="1"/>
</dbReference>
<sequence length="224" mass="25616">MLQDIRLRQAIHYAIDRTSLITDLGGIRQQPASGFFVRPYEAAYGSNRDEAKARMLVAQSIYQGEIIRLYTYTMPSNEQNAQWLLQACAKIGVLVEIVVVPIEQLYEPDTIQQADLIVVGEVLGEQPDITLIEMYTSRTGFIRNHLSIQDRAMVDGKISDCLKETDARARLNVLHRIQEELKNAYSLLFLYHSLQVADYDQSLHGISLNAWGKVNYKDVWVRRT</sequence>
<evidence type="ECO:0000313" key="2">
    <source>
        <dbReference type="EMBL" id="MBB3110297.1"/>
    </source>
</evidence>
<dbReference type="PANTHER" id="PTHR30290">
    <property type="entry name" value="PERIPLASMIC BINDING COMPONENT OF ABC TRANSPORTER"/>
    <property type="match status" value="1"/>
</dbReference>
<dbReference type="Proteomes" id="UP000570361">
    <property type="component" value="Unassembled WGS sequence"/>
</dbReference>
<dbReference type="SUPFAM" id="SSF53850">
    <property type="entry name" value="Periplasmic binding protein-like II"/>
    <property type="match status" value="1"/>
</dbReference>
<name>A0A7W5AXB5_9BACL</name>
<dbReference type="GO" id="GO:0015833">
    <property type="term" value="P:peptide transport"/>
    <property type="evidence" value="ECO:0007669"/>
    <property type="project" value="TreeGrafter"/>
</dbReference>
<dbReference type="GO" id="GO:1904680">
    <property type="term" value="F:peptide transmembrane transporter activity"/>
    <property type="evidence" value="ECO:0007669"/>
    <property type="project" value="TreeGrafter"/>
</dbReference>
<organism evidence="2 3">
    <name type="scientific">Paenibacillus phyllosphaerae</name>
    <dbReference type="NCBI Taxonomy" id="274593"/>
    <lineage>
        <taxon>Bacteria</taxon>
        <taxon>Bacillati</taxon>
        <taxon>Bacillota</taxon>
        <taxon>Bacilli</taxon>
        <taxon>Bacillales</taxon>
        <taxon>Paenibacillaceae</taxon>
        <taxon>Paenibacillus</taxon>
    </lineage>
</organism>
<keyword evidence="3" id="KW-1185">Reference proteome</keyword>
<proteinExistence type="predicted"/>
<dbReference type="InterPro" id="IPR039424">
    <property type="entry name" value="SBP_5"/>
</dbReference>
<dbReference type="InterPro" id="IPR000914">
    <property type="entry name" value="SBP_5_dom"/>
</dbReference>
<comment type="caution">
    <text evidence="2">The sequence shown here is derived from an EMBL/GenBank/DDBJ whole genome shotgun (WGS) entry which is preliminary data.</text>
</comment>
<keyword evidence="2" id="KW-0238">DNA-binding</keyword>
<gene>
    <name evidence="2" type="ORF">FHS18_002364</name>
</gene>
<accession>A0A7W5AXB5</accession>
<dbReference type="EMBL" id="JACHXK010000004">
    <property type="protein sequence ID" value="MBB3110297.1"/>
    <property type="molecule type" value="Genomic_DNA"/>
</dbReference>
<feature type="domain" description="Solute-binding protein family 5" evidence="1">
    <location>
        <begin position="2"/>
        <end position="139"/>
    </location>
</feature>
<dbReference type="GO" id="GO:0003677">
    <property type="term" value="F:DNA binding"/>
    <property type="evidence" value="ECO:0007669"/>
    <property type="project" value="UniProtKB-KW"/>
</dbReference>
<reference evidence="2 3" key="1">
    <citation type="submission" date="2020-08" db="EMBL/GenBank/DDBJ databases">
        <title>Genomic Encyclopedia of Type Strains, Phase III (KMG-III): the genomes of soil and plant-associated and newly described type strains.</title>
        <authorList>
            <person name="Whitman W."/>
        </authorList>
    </citation>
    <scope>NUCLEOTIDE SEQUENCE [LARGE SCALE GENOMIC DNA]</scope>
    <source>
        <strain evidence="2 3">CECT 5862</strain>
    </source>
</reference>
<dbReference type="PANTHER" id="PTHR30290:SF72">
    <property type="entry name" value="HTH-TYPE TRANSCRIPTIONAL REGULATOR SGRR"/>
    <property type="match status" value="1"/>
</dbReference>
<evidence type="ECO:0000259" key="1">
    <source>
        <dbReference type="Pfam" id="PF00496"/>
    </source>
</evidence>
<dbReference type="AlphaFoldDB" id="A0A7W5AXB5"/>
<protein>
    <submittedName>
        <fullName evidence="2">MarR-like DNA-binding transcriptional regulator SgrR of sgrS sRNA</fullName>
    </submittedName>
</protein>
<dbReference type="Gene3D" id="3.10.105.10">
    <property type="entry name" value="Dipeptide-binding Protein, Domain 3"/>
    <property type="match status" value="1"/>
</dbReference>